<protein>
    <submittedName>
        <fullName evidence="2">Uncharacterized protein</fullName>
    </submittedName>
</protein>
<evidence type="ECO:0000256" key="1">
    <source>
        <dbReference type="SAM" id="MobiDB-lite"/>
    </source>
</evidence>
<comment type="caution">
    <text evidence="2">The sequence shown here is derived from an EMBL/GenBank/DDBJ whole genome shotgun (WGS) entry which is preliminary data.</text>
</comment>
<feature type="compositionally biased region" description="Acidic residues" evidence="1">
    <location>
        <begin position="192"/>
        <end position="210"/>
    </location>
</feature>
<feature type="compositionally biased region" description="Gly residues" evidence="1">
    <location>
        <begin position="384"/>
        <end position="393"/>
    </location>
</feature>
<feature type="compositionally biased region" description="Polar residues" evidence="1">
    <location>
        <begin position="394"/>
        <end position="406"/>
    </location>
</feature>
<reference evidence="2 3" key="1">
    <citation type="journal article" date="2022" name="bioRxiv">
        <title>Genomics of Preaxostyla Flagellates Illuminates Evolutionary Transitions and the Path Towards Mitochondrial Loss.</title>
        <authorList>
            <person name="Novak L.V.F."/>
            <person name="Treitli S.C."/>
            <person name="Pyrih J."/>
            <person name="Halakuc P."/>
            <person name="Pipaliya S.V."/>
            <person name="Vacek V."/>
            <person name="Brzon O."/>
            <person name="Soukal P."/>
            <person name="Eme L."/>
            <person name="Dacks J.B."/>
            <person name="Karnkowska A."/>
            <person name="Elias M."/>
            <person name="Hampl V."/>
        </authorList>
    </citation>
    <scope>NUCLEOTIDE SEQUENCE [LARGE SCALE GENOMIC DNA]</scope>
    <source>
        <strain evidence="2">NAU3</strain>
        <tissue evidence="2">Gut</tissue>
    </source>
</reference>
<feature type="compositionally biased region" description="Basic and acidic residues" evidence="1">
    <location>
        <begin position="413"/>
        <end position="433"/>
    </location>
</feature>
<feature type="compositionally biased region" description="Basic and acidic residues" evidence="1">
    <location>
        <begin position="306"/>
        <end position="327"/>
    </location>
</feature>
<feature type="compositionally biased region" description="Acidic residues" evidence="1">
    <location>
        <begin position="434"/>
        <end position="447"/>
    </location>
</feature>
<name>A0ABQ9XRT2_9EUKA</name>
<sequence length="447" mass="49665">MPSETSKPQYTNDRHSHSPLSNSTTAQSSRTGQMMRAQNSQPQQPAFHDILSQYDSLLPSEECPFDMYCSHQLEQTQVQAITLFHEMENQSSSQSSPTSLRPLWEEYADKTYVHARLAKDIPAVDRPVADTAFSALLPALTPLPSTQAQLQWILDYLVETKLRREVMEQHIQERSQGQLQPVNQPNKQPEPKEEEIQEEDNYKDDDEFENNDSGSTSSFIDEDNEGNARHETAAIERNPIASEDQDVSQQHDGTEFGTVPAYSPYPSSDSLDPTATPPNKVVGKHSRQDPHSHSPLANTSTLSPDKTPKSAEKARISEEEKQMRLDALDQSSPTRPAESVLGSSTTSTPSERKAAEQASAADSASDEEETEDETDEESREGGDGQEGTSGRGGSQEQTNSNPSRPLTSEEEGELLRRFAHEEHGEIDVSRPDPDPEDLEEEEDFTGE</sequence>
<dbReference type="EMBL" id="JARBJD010000090">
    <property type="protein sequence ID" value="KAK2953517.1"/>
    <property type="molecule type" value="Genomic_DNA"/>
</dbReference>
<keyword evidence="3" id="KW-1185">Reference proteome</keyword>
<feature type="compositionally biased region" description="Polar residues" evidence="1">
    <location>
        <begin position="1"/>
        <end position="11"/>
    </location>
</feature>
<dbReference type="Proteomes" id="UP001281761">
    <property type="component" value="Unassembled WGS sequence"/>
</dbReference>
<gene>
    <name evidence="2" type="ORF">BLNAU_11517</name>
</gene>
<feature type="compositionally biased region" description="Acidic residues" evidence="1">
    <location>
        <begin position="364"/>
        <end position="378"/>
    </location>
</feature>
<evidence type="ECO:0000313" key="2">
    <source>
        <dbReference type="EMBL" id="KAK2953517.1"/>
    </source>
</evidence>
<feature type="region of interest" description="Disordered" evidence="1">
    <location>
        <begin position="1"/>
        <end position="44"/>
    </location>
</feature>
<feature type="region of interest" description="Disordered" evidence="1">
    <location>
        <begin position="169"/>
        <end position="447"/>
    </location>
</feature>
<feature type="compositionally biased region" description="Low complexity" evidence="1">
    <location>
        <begin position="260"/>
        <end position="273"/>
    </location>
</feature>
<accession>A0ABQ9XRT2</accession>
<proteinExistence type="predicted"/>
<evidence type="ECO:0000313" key="3">
    <source>
        <dbReference type="Proteomes" id="UP001281761"/>
    </source>
</evidence>
<feature type="compositionally biased region" description="Polar residues" evidence="1">
    <location>
        <begin position="295"/>
        <end position="304"/>
    </location>
</feature>
<organism evidence="2 3">
    <name type="scientific">Blattamonas nauphoetae</name>
    <dbReference type="NCBI Taxonomy" id="2049346"/>
    <lineage>
        <taxon>Eukaryota</taxon>
        <taxon>Metamonada</taxon>
        <taxon>Preaxostyla</taxon>
        <taxon>Oxymonadida</taxon>
        <taxon>Blattamonas</taxon>
    </lineage>
</organism>
<feature type="compositionally biased region" description="Polar residues" evidence="1">
    <location>
        <begin position="18"/>
        <end position="44"/>
    </location>
</feature>